<dbReference type="GO" id="GO:0030686">
    <property type="term" value="C:90S preribosome"/>
    <property type="evidence" value="ECO:0007669"/>
    <property type="project" value="TreeGrafter"/>
</dbReference>
<dbReference type="AlphaFoldDB" id="A0A1B8GCJ6"/>
<dbReference type="InterPro" id="IPR016024">
    <property type="entry name" value="ARM-type_fold"/>
</dbReference>
<dbReference type="GO" id="GO:0000056">
    <property type="term" value="P:ribosomal small subunit export from nucleus"/>
    <property type="evidence" value="ECO:0007669"/>
    <property type="project" value="TreeGrafter"/>
</dbReference>
<dbReference type="Proteomes" id="UP000091956">
    <property type="component" value="Unassembled WGS sequence"/>
</dbReference>
<dbReference type="InterPro" id="IPR040000">
    <property type="entry name" value="NOP9"/>
</dbReference>
<keyword evidence="3" id="KW-0677">Repeat</keyword>
<reference evidence="8 9" key="1">
    <citation type="submission" date="2016-03" db="EMBL/GenBank/DDBJ databases">
        <title>Comparative genomics of Pseudogymnoascus destructans, the fungus causing white-nose syndrome of bats.</title>
        <authorList>
            <person name="Palmer J.M."/>
            <person name="Drees K.P."/>
            <person name="Foster J.T."/>
            <person name="Lindner D.L."/>
        </authorList>
    </citation>
    <scope>NUCLEOTIDE SEQUENCE [LARGE SCALE GENOMIC DNA]</scope>
    <source>
        <strain evidence="8 9">UAMH 10579</strain>
    </source>
</reference>
<dbReference type="RefSeq" id="XP_018127287.1">
    <property type="nucleotide sequence ID" value="XM_018277794.2"/>
</dbReference>
<dbReference type="GeneID" id="28841755"/>
<dbReference type="EMBL" id="KV460252">
    <property type="protein sequence ID" value="OBT93554.1"/>
    <property type="molecule type" value="Genomic_DNA"/>
</dbReference>
<evidence type="ECO:0000256" key="4">
    <source>
        <dbReference type="ARBA" id="ARBA00024893"/>
    </source>
</evidence>
<dbReference type="GO" id="GO:0030688">
    <property type="term" value="C:preribosome, small subunit precursor"/>
    <property type="evidence" value="ECO:0007669"/>
    <property type="project" value="TreeGrafter"/>
</dbReference>
<dbReference type="PANTHER" id="PTHR13102:SF0">
    <property type="entry name" value="NUCLEOLAR PROTEIN 9"/>
    <property type="match status" value="1"/>
</dbReference>
<dbReference type="GO" id="GO:0000447">
    <property type="term" value="P:endonucleolytic cleavage in ITS1 to separate SSU-rRNA from 5.8S rRNA and LSU-rRNA from tricistronic rRNA transcript (SSU-rRNA, 5.8S rRNA, LSU-rRNA)"/>
    <property type="evidence" value="ECO:0007669"/>
    <property type="project" value="TreeGrafter"/>
</dbReference>
<feature type="region of interest" description="Disordered" evidence="7">
    <location>
        <begin position="660"/>
        <end position="688"/>
    </location>
</feature>
<evidence type="ECO:0000256" key="1">
    <source>
        <dbReference type="ARBA" id="ARBA00004604"/>
    </source>
</evidence>
<proteinExistence type="predicted"/>
<evidence type="ECO:0000256" key="6">
    <source>
        <dbReference type="ARBA" id="ARBA00031929"/>
    </source>
</evidence>
<gene>
    <name evidence="8" type="primary">NOP9</name>
    <name evidence="8" type="ORF">VE01_08369</name>
</gene>
<evidence type="ECO:0000313" key="8">
    <source>
        <dbReference type="EMBL" id="OBT93554.1"/>
    </source>
</evidence>
<dbReference type="GO" id="GO:0005730">
    <property type="term" value="C:nucleolus"/>
    <property type="evidence" value="ECO:0007669"/>
    <property type="project" value="UniProtKB-SubCell"/>
</dbReference>
<dbReference type="Gene3D" id="1.25.10.10">
    <property type="entry name" value="Leucine-rich Repeat Variant"/>
    <property type="match status" value="2"/>
</dbReference>
<feature type="compositionally biased region" description="Basic and acidic residues" evidence="7">
    <location>
        <begin position="1"/>
        <end position="12"/>
    </location>
</feature>
<evidence type="ECO:0000256" key="3">
    <source>
        <dbReference type="ARBA" id="ARBA00022737"/>
    </source>
</evidence>
<reference evidence="9" key="2">
    <citation type="journal article" date="2018" name="Nat. Commun.">
        <title>Extreme sensitivity to ultraviolet light in the fungal pathogen causing white-nose syndrome of bats.</title>
        <authorList>
            <person name="Palmer J.M."/>
            <person name="Drees K.P."/>
            <person name="Foster J.T."/>
            <person name="Lindner D.L."/>
        </authorList>
    </citation>
    <scope>NUCLEOTIDE SEQUENCE [LARGE SCALE GENOMIC DNA]</scope>
    <source>
        <strain evidence="9">UAMH 10579</strain>
    </source>
</reference>
<organism evidence="8 9">
    <name type="scientific">Pseudogymnoascus verrucosus</name>
    <dbReference type="NCBI Taxonomy" id="342668"/>
    <lineage>
        <taxon>Eukaryota</taxon>
        <taxon>Fungi</taxon>
        <taxon>Dikarya</taxon>
        <taxon>Ascomycota</taxon>
        <taxon>Pezizomycotina</taxon>
        <taxon>Leotiomycetes</taxon>
        <taxon>Thelebolales</taxon>
        <taxon>Thelebolaceae</taxon>
        <taxon>Pseudogymnoascus</taxon>
    </lineage>
</organism>
<evidence type="ECO:0000313" key="9">
    <source>
        <dbReference type="Proteomes" id="UP000091956"/>
    </source>
</evidence>
<dbReference type="GO" id="GO:0000480">
    <property type="term" value="P:endonucleolytic cleavage in 5'-ETS of tricistronic rRNA transcript (SSU-rRNA, 5.8S rRNA, LSU-rRNA)"/>
    <property type="evidence" value="ECO:0007669"/>
    <property type="project" value="TreeGrafter"/>
</dbReference>
<dbReference type="GO" id="GO:0003723">
    <property type="term" value="F:RNA binding"/>
    <property type="evidence" value="ECO:0007669"/>
    <property type="project" value="InterPro"/>
</dbReference>
<dbReference type="InterPro" id="IPR011989">
    <property type="entry name" value="ARM-like"/>
</dbReference>
<evidence type="ECO:0000256" key="2">
    <source>
        <dbReference type="ARBA" id="ARBA00016427"/>
    </source>
</evidence>
<comment type="subcellular location">
    <subcellularLocation>
        <location evidence="1">Nucleus</location>
        <location evidence="1">Nucleolus</location>
    </subcellularLocation>
</comment>
<dbReference type="Pfam" id="PF22493">
    <property type="entry name" value="PUF_NOP9"/>
    <property type="match status" value="1"/>
</dbReference>
<dbReference type="GO" id="GO:0000472">
    <property type="term" value="P:endonucleolytic cleavage to generate mature 5'-end of SSU-rRNA from (SSU-rRNA, 5.8S rRNA, LSU-rRNA)"/>
    <property type="evidence" value="ECO:0007669"/>
    <property type="project" value="TreeGrafter"/>
</dbReference>
<comment type="function">
    <text evidence="4">RNA-binding nucleolar protein required for pre-rRNA processing. Involved in production of 18S rRNA and assembly of small ribosomal subunit.</text>
</comment>
<name>A0A1B8GCJ6_9PEZI</name>
<dbReference type="OrthoDB" id="392571at2759"/>
<sequence>MPKENKQRGRRGEGKRKREANANEEPVGKRPALDVGGISFVGDTTDTFVPPPFTEEADGRPFYGLLAEEEQEYFRRADELLELNDFPSDEDRSLFLANVFKEAEGKELKIANSQSCSRLMERLILLSTPTQKKTLFQKFSGQFLHLIQHRFASHCCETLFIHSAPIVTQELTEDEPAPTDEVYVSMENSFLYTLNELEGQIGFLLNDRFASHALRVLLVVLSGKPLAKSSTKTLLQSRKKENITTPGFKSSAEELSLEARAVPSSFQDAVNKFISDTSEILDETSIPVLSCHQTANPALQLLLELELTRPTKTKDLAPEASGSILRKLLPDNIETEGSKSAAFVSGLIYESIGSRLLETLVTYAPGKLFKQIYRSTFKDRIGALARNEIATYVVIKVLERVSREDLEEAATSITPQIPNLIERSRTTILKTLLERTSARRAEKSTAAITTAIAEAYGNDPATLLLKMTNTTPQTAPEAETDEKVEPRQDLTTLHGSLLAQAMLAIPGLPATLIQDSLLCLDLPTLIHLACTTTTSHILQVALIPTDPSSPSNPGSANNAPFRRKLVNIFLADPASIITLATSKSGSHALDAFWDGTQGLMMLKERICSILASSMAELREDWVGRVVLRNWMVELFVRRKVEWIGKVKEGEGGTTVAVAPKEDEGDAAEAKKPFPAKKGPVKGKGGDGKSAIQLAREKFAAGKTKGDMKVVRGKGTGANAGMIKSR</sequence>
<dbReference type="SUPFAM" id="SSF48371">
    <property type="entry name" value="ARM repeat"/>
    <property type="match status" value="1"/>
</dbReference>
<dbReference type="STRING" id="342668.A0A1B8GCJ6"/>
<dbReference type="PANTHER" id="PTHR13102">
    <property type="entry name" value="NUCLEOLAR PROTEIN 9"/>
    <property type="match status" value="1"/>
</dbReference>
<evidence type="ECO:0000256" key="5">
    <source>
        <dbReference type="ARBA" id="ARBA00030932"/>
    </source>
</evidence>
<accession>A0A1B8GCJ6</accession>
<feature type="region of interest" description="Disordered" evidence="7">
    <location>
        <begin position="704"/>
        <end position="725"/>
    </location>
</feature>
<evidence type="ECO:0000256" key="7">
    <source>
        <dbReference type="SAM" id="MobiDB-lite"/>
    </source>
</evidence>
<dbReference type="InterPro" id="IPR001313">
    <property type="entry name" value="Pumilio_RNA-bd_rpt"/>
</dbReference>
<keyword evidence="9" id="KW-1185">Reference proteome</keyword>
<protein>
    <recommendedName>
        <fullName evidence="2">Nucleolar protein 9</fullName>
    </recommendedName>
    <alternativeName>
        <fullName evidence="5 6">Pumilio domain-containing protein NOP9</fullName>
    </alternativeName>
</protein>
<feature type="region of interest" description="Disordered" evidence="7">
    <location>
        <begin position="1"/>
        <end position="36"/>
    </location>
</feature>
<dbReference type="SMART" id="SM00025">
    <property type="entry name" value="Pumilio"/>
    <property type="match status" value="6"/>
</dbReference>